<sequence>MLPGFPVTFIISFLLAVSSQILVTQARVPNLSISPTSSYDIQRRDGLPKLSTSESDFKLYGGDISTPRDTEADPDWLTRGTKLKTDSPDSSLSQAFQVAANKGAYLYNAVFDAYNKNWEQIYEVFKQIDPKNNYEWEGALRTFYERGYVESEYISDGDGKFAALRQLYNFVSGGFELQGSYSEVLVQNVNGALQPPYRHFASLSDNMLIIEAVRKYEDESKQKMYWSDVVYSVWLQYTDALDMKDAGLGLNYISIVNIEDLDTIEVILQVYKSAGLDPRAGDKGSPVIDRLPKTYLGFPKYNKENNSKLLNSFCALLGTPLAKGITRFLVEHRDNMNHLEVDYINVMYNTPTQKFTMLMRLNKG</sequence>
<dbReference type="EMBL" id="JAVHJO010000008">
    <property type="protein sequence ID" value="KAK6537849.1"/>
    <property type="molecule type" value="Genomic_DNA"/>
</dbReference>
<keyword evidence="1" id="KW-0732">Signal</keyword>
<feature type="chain" id="PRO_5043474503" evidence="1">
    <location>
        <begin position="27"/>
        <end position="364"/>
    </location>
</feature>
<gene>
    <name evidence="2" type="ORF">TWF694_010751</name>
</gene>
<feature type="signal peptide" evidence="1">
    <location>
        <begin position="1"/>
        <end position="26"/>
    </location>
</feature>
<dbReference type="Proteomes" id="UP001365542">
    <property type="component" value="Unassembled WGS sequence"/>
</dbReference>
<keyword evidence="3" id="KW-1185">Reference proteome</keyword>
<evidence type="ECO:0000313" key="2">
    <source>
        <dbReference type="EMBL" id="KAK6537849.1"/>
    </source>
</evidence>
<proteinExistence type="predicted"/>
<comment type="caution">
    <text evidence="2">The sequence shown here is derived from an EMBL/GenBank/DDBJ whole genome shotgun (WGS) entry which is preliminary data.</text>
</comment>
<name>A0AAV9X6Y7_9PEZI</name>
<evidence type="ECO:0000313" key="3">
    <source>
        <dbReference type="Proteomes" id="UP001365542"/>
    </source>
</evidence>
<reference evidence="2 3" key="1">
    <citation type="submission" date="2019-10" db="EMBL/GenBank/DDBJ databases">
        <authorList>
            <person name="Palmer J.M."/>
        </authorList>
    </citation>
    <scope>NUCLEOTIDE SEQUENCE [LARGE SCALE GENOMIC DNA]</scope>
    <source>
        <strain evidence="2 3">TWF694</strain>
    </source>
</reference>
<accession>A0AAV9X6Y7</accession>
<organism evidence="2 3">
    <name type="scientific">Orbilia ellipsospora</name>
    <dbReference type="NCBI Taxonomy" id="2528407"/>
    <lineage>
        <taxon>Eukaryota</taxon>
        <taxon>Fungi</taxon>
        <taxon>Dikarya</taxon>
        <taxon>Ascomycota</taxon>
        <taxon>Pezizomycotina</taxon>
        <taxon>Orbiliomycetes</taxon>
        <taxon>Orbiliales</taxon>
        <taxon>Orbiliaceae</taxon>
        <taxon>Orbilia</taxon>
    </lineage>
</organism>
<protein>
    <submittedName>
        <fullName evidence="2">Uncharacterized protein</fullName>
    </submittedName>
</protein>
<evidence type="ECO:0000256" key="1">
    <source>
        <dbReference type="SAM" id="SignalP"/>
    </source>
</evidence>
<dbReference type="AlphaFoldDB" id="A0AAV9X6Y7"/>